<sequence>MLSTLRKVKKPRIANSLPTRRSARLEAKVPRHQLGGRWCPSTTKANSISAHMNGKVNDLEESKSKRKRSPGNISERMIKKRRSTTTKDLAPEDKSSSERKKSPGGVSGEAPKKRRSATLKDPAPESQEALQYSITNFTQSLRDQKSAKVQDGPSSGSILGSANTPPIAGGPYQTTSESRHLASTATSVTLIYIFTANTRPSSLITLPGARHFLLGGTAFLA</sequence>
<feature type="region of interest" description="Disordered" evidence="1">
    <location>
        <begin position="142"/>
        <end position="178"/>
    </location>
</feature>
<keyword evidence="3" id="KW-1185">Reference proteome</keyword>
<dbReference type="EMBL" id="KZ988058">
    <property type="protein sequence ID" value="RKP13293.1"/>
    <property type="molecule type" value="Genomic_DNA"/>
</dbReference>
<evidence type="ECO:0000313" key="3">
    <source>
        <dbReference type="Proteomes" id="UP000267251"/>
    </source>
</evidence>
<protein>
    <submittedName>
        <fullName evidence="2">Uncharacterized protein</fullName>
    </submittedName>
</protein>
<gene>
    <name evidence="2" type="ORF">BJ684DRAFT_20201</name>
</gene>
<feature type="compositionally biased region" description="Basic and acidic residues" evidence="1">
    <location>
        <begin position="89"/>
        <end position="101"/>
    </location>
</feature>
<accession>A0A4P9Y3B2</accession>
<feature type="compositionally biased region" description="Polar residues" evidence="1">
    <location>
        <begin position="40"/>
        <end position="50"/>
    </location>
</feature>
<reference evidence="3" key="1">
    <citation type="journal article" date="2018" name="Nat. Microbiol.">
        <title>Leveraging single-cell genomics to expand the fungal tree of life.</title>
        <authorList>
            <person name="Ahrendt S.R."/>
            <person name="Quandt C.A."/>
            <person name="Ciobanu D."/>
            <person name="Clum A."/>
            <person name="Salamov A."/>
            <person name="Andreopoulos B."/>
            <person name="Cheng J.F."/>
            <person name="Woyke T."/>
            <person name="Pelin A."/>
            <person name="Henrissat B."/>
            <person name="Reynolds N.K."/>
            <person name="Benny G.L."/>
            <person name="Smith M.E."/>
            <person name="James T.Y."/>
            <person name="Grigoriev I.V."/>
        </authorList>
    </citation>
    <scope>NUCLEOTIDE SEQUENCE [LARGE SCALE GENOMIC DNA]</scope>
</reference>
<organism evidence="2 3">
    <name type="scientific">Piptocephalis cylindrospora</name>
    <dbReference type="NCBI Taxonomy" id="1907219"/>
    <lineage>
        <taxon>Eukaryota</taxon>
        <taxon>Fungi</taxon>
        <taxon>Fungi incertae sedis</taxon>
        <taxon>Zoopagomycota</taxon>
        <taxon>Zoopagomycotina</taxon>
        <taxon>Zoopagomycetes</taxon>
        <taxon>Zoopagales</taxon>
        <taxon>Piptocephalidaceae</taxon>
        <taxon>Piptocephalis</taxon>
    </lineage>
</organism>
<evidence type="ECO:0000313" key="2">
    <source>
        <dbReference type="EMBL" id="RKP13293.1"/>
    </source>
</evidence>
<dbReference type="Proteomes" id="UP000267251">
    <property type="component" value="Unassembled WGS sequence"/>
</dbReference>
<feature type="compositionally biased region" description="Basic residues" evidence="1">
    <location>
        <begin position="1"/>
        <end position="12"/>
    </location>
</feature>
<dbReference type="AlphaFoldDB" id="A0A4P9Y3B2"/>
<name>A0A4P9Y3B2_9FUNG</name>
<evidence type="ECO:0000256" key="1">
    <source>
        <dbReference type="SAM" id="MobiDB-lite"/>
    </source>
</evidence>
<feature type="compositionally biased region" description="Polar residues" evidence="1">
    <location>
        <begin position="152"/>
        <end position="164"/>
    </location>
</feature>
<proteinExistence type="predicted"/>
<feature type="region of interest" description="Disordered" evidence="1">
    <location>
        <begin position="1"/>
        <end position="126"/>
    </location>
</feature>